<evidence type="ECO:0000313" key="1">
    <source>
        <dbReference type="EMBL" id="KDR86022.1"/>
    </source>
</evidence>
<evidence type="ECO:0008006" key="3">
    <source>
        <dbReference type="Google" id="ProtNLM"/>
    </source>
</evidence>
<name>A0A067TUM7_GALM3</name>
<dbReference type="Proteomes" id="UP000027222">
    <property type="component" value="Unassembled WGS sequence"/>
</dbReference>
<dbReference type="EMBL" id="KL142367">
    <property type="protein sequence ID" value="KDR86022.1"/>
    <property type="molecule type" value="Genomic_DNA"/>
</dbReference>
<dbReference type="HOGENOM" id="CLU_999462_0_0_1"/>
<proteinExistence type="predicted"/>
<dbReference type="OrthoDB" id="2269034at2759"/>
<protein>
    <recommendedName>
        <fullName evidence="3">F-box domain-containing protein</fullName>
    </recommendedName>
</protein>
<gene>
    <name evidence="1" type="ORF">GALMADRAFT_398637</name>
</gene>
<organism evidence="1 2">
    <name type="scientific">Galerina marginata (strain CBS 339.88)</name>
    <dbReference type="NCBI Taxonomy" id="685588"/>
    <lineage>
        <taxon>Eukaryota</taxon>
        <taxon>Fungi</taxon>
        <taxon>Dikarya</taxon>
        <taxon>Basidiomycota</taxon>
        <taxon>Agaricomycotina</taxon>
        <taxon>Agaricomycetes</taxon>
        <taxon>Agaricomycetidae</taxon>
        <taxon>Agaricales</taxon>
        <taxon>Agaricineae</taxon>
        <taxon>Strophariaceae</taxon>
        <taxon>Galerina</taxon>
    </lineage>
</organism>
<evidence type="ECO:0000313" key="2">
    <source>
        <dbReference type="Proteomes" id="UP000027222"/>
    </source>
</evidence>
<reference evidence="2" key="1">
    <citation type="journal article" date="2014" name="Proc. Natl. Acad. Sci. U.S.A.">
        <title>Extensive sampling of basidiomycete genomes demonstrates inadequacy of the white-rot/brown-rot paradigm for wood decay fungi.</title>
        <authorList>
            <person name="Riley R."/>
            <person name="Salamov A.A."/>
            <person name="Brown D.W."/>
            <person name="Nagy L.G."/>
            <person name="Floudas D."/>
            <person name="Held B.W."/>
            <person name="Levasseur A."/>
            <person name="Lombard V."/>
            <person name="Morin E."/>
            <person name="Otillar R."/>
            <person name="Lindquist E.A."/>
            <person name="Sun H."/>
            <person name="LaButti K.M."/>
            <person name="Schmutz J."/>
            <person name="Jabbour D."/>
            <person name="Luo H."/>
            <person name="Baker S.E."/>
            <person name="Pisabarro A.G."/>
            <person name="Walton J.D."/>
            <person name="Blanchette R.A."/>
            <person name="Henrissat B."/>
            <person name="Martin F."/>
            <person name="Cullen D."/>
            <person name="Hibbett D.S."/>
            <person name="Grigoriev I.V."/>
        </authorList>
    </citation>
    <scope>NUCLEOTIDE SEQUENCE [LARGE SCALE GENOMIC DNA]</scope>
    <source>
        <strain evidence="2">CBS 339.88</strain>
    </source>
</reference>
<dbReference type="AlphaFoldDB" id="A0A067TUM7"/>
<dbReference type="STRING" id="685588.A0A067TUM7"/>
<sequence>MDEHLQCDVDAQPNQCRRSPPLGSLIDRFPVEISSRIFSLTINHPDTIHARTKKQTKGPLFLGAVSRAWRAIAWTTPQLWAFIHVKISPKTMAMKTELANEWLARSGQLPLTIVVSWMKKQTSGASVSIDPLIDTINSYANRWRSLEVKLPFTPLSRLFSNPVHQNQLEVLKISCLPQRPAPTDTPIFANVNLHPQRVQLVYLPLDSINLRWDKMTHLDVDEPFIDQCLEILSHAPHLQYCTFSDIAW</sequence>
<keyword evidence="2" id="KW-1185">Reference proteome</keyword>
<accession>A0A067TUM7</accession>